<dbReference type="PROSITE" id="PS50234">
    <property type="entry name" value="VWFA"/>
    <property type="match status" value="1"/>
</dbReference>
<sequence>MKQEIFLKREQQSRKEWLPGGKHSGSLVIPSGQEEILRAGEVDLPASVRAALESGRIGGEDREIRACDLRLKRFRRKNKVSVLFLVDASRSQGAKERLSFAKSAVLSILRRAYSDRDRVGMVVFGNRKAELILPFTRSVDFAARPMEELKARGNTPLAMGIRKALKVLEAEKRKNPEETGILVMLTDGKANFDTREGKPWSLALKAAEELKRKGVPVLVIDTENSVFGMGLARQLSDAAGGKYVKL</sequence>
<protein>
    <submittedName>
        <fullName evidence="2">Magnesium-chelatase 60 kDa subunit</fullName>
        <ecNumber evidence="2">6.6.1.1</ecNumber>
    </submittedName>
</protein>
<dbReference type="InterPro" id="IPR002035">
    <property type="entry name" value="VWF_A"/>
</dbReference>
<reference evidence="2 3" key="1">
    <citation type="submission" date="2019-07" db="EMBL/GenBank/DDBJ databases">
        <authorList>
            <person name="Hibberd C M."/>
            <person name="Gehrig L. J."/>
            <person name="Chang H.-W."/>
            <person name="Venkatesh S."/>
        </authorList>
    </citation>
    <scope>NUCLEOTIDE SEQUENCE [LARGE SCALE GENOMIC DNA]</scope>
    <source>
        <strain evidence="2">Blautia_luti_SSTS_Bg7063</strain>
    </source>
</reference>
<dbReference type="PANTHER" id="PTHR35023:SF1">
    <property type="entry name" value="MG-PROTOPORPHYRIN IX CHELATASE"/>
    <property type="match status" value="1"/>
</dbReference>
<accession>A0A564VTI9</accession>
<dbReference type="AlphaFoldDB" id="A0A564VTI9"/>
<dbReference type="Gene3D" id="3.40.50.410">
    <property type="entry name" value="von Willebrand factor, type A domain"/>
    <property type="match status" value="1"/>
</dbReference>
<evidence type="ECO:0000259" key="1">
    <source>
        <dbReference type="PROSITE" id="PS50234"/>
    </source>
</evidence>
<evidence type="ECO:0000313" key="2">
    <source>
        <dbReference type="EMBL" id="VUX35954.1"/>
    </source>
</evidence>
<dbReference type="InterPro" id="IPR052989">
    <property type="entry name" value="Mg-chelatase_DI-like"/>
</dbReference>
<dbReference type="EMBL" id="CABHNW010000056">
    <property type="protein sequence ID" value="VUX35954.1"/>
    <property type="molecule type" value="Genomic_DNA"/>
</dbReference>
<keyword evidence="3" id="KW-1185">Reference proteome</keyword>
<feature type="domain" description="VWFA" evidence="1">
    <location>
        <begin position="81"/>
        <end position="246"/>
    </location>
</feature>
<name>A0A564VTI9_9FIRM</name>
<evidence type="ECO:0000313" key="3">
    <source>
        <dbReference type="Proteomes" id="UP000408482"/>
    </source>
</evidence>
<dbReference type="InterPro" id="IPR036465">
    <property type="entry name" value="vWFA_dom_sf"/>
</dbReference>
<dbReference type="Proteomes" id="UP000408482">
    <property type="component" value="Unassembled WGS sequence"/>
</dbReference>
<organism evidence="2 3">
    <name type="scientific">Blautia luti</name>
    <dbReference type="NCBI Taxonomy" id="89014"/>
    <lineage>
        <taxon>Bacteria</taxon>
        <taxon>Bacillati</taxon>
        <taxon>Bacillota</taxon>
        <taxon>Clostridia</taxon>
        <taxon>Lachnospirales</taxon>
        <taxon>Lachnospiraceae</taxon>
        <taxon>Blautia</taxon>
    </lineage>
</organism>
<proteinExistence type="predicted"/>
<dbReference type="PANTHER" id="PTHR35023">
    <property type="entry name" value="CHELATASE-RELATED"/>
    <property type="match status" value="1"/>
</dbReference>
<dbReference type="RefSeq" id="WP_144093487.1">
    <property type="nucleotide sequence ID" value="NZ_CABHMX010000017.1"/>
</dbReference>
<dbReference type="Pfam" id="PF13519">
    <property type="entry name" value="VWA_2"/>
    <property type="match status" value="1"/>
</dbReference>
<dbReference type="SUPFAM" id="SSF53300">
    <property type="entry name" value="vWA-like"/>
    <property type="match status" value="1"/>
</dbReference>
<keyword evidence="2" id="KW-0436">Ligase</keyword>
<dbReference type="EC" id="6.6.1.1" evidence="2"/>
<dbReference type="GO" id="GO:0016851">
    <property type="term" value="F:magnesium chelatase activity"/>
    <property type="evidence" value="ECO:0007669"/>
    <property type="project" value="UniProtKB-EC"/>
</dbReference>
<gene>
    <name evidence="2" type="primary">bchD</name>
    <name evidence="2" type="ORF">RSSSTS7063_02947</name>
</gene>
<dbReference type="SMART" id="SM00327">
    <property type="entry name" value="VWA"/>
    <property type="match status" value="1"/>
</dbReference>